<organism evidence="1 2">
    <name type="scientific">Hymenobacter saemangeumensis</name>
    <dbReference type="NCBI Taxonomy" id="1084522"/>
    <lineage>
        <taxon>Bacteria</taxon>
        <taxon>Pseudomonadati</taxon>
        <taxon>Bacteroidota</taxon>
        <taxon>Cytophagia</taxon>
        <taxon>Cytophagales</taxon>
        <taxon>Hymenobacteraceae</taxon>
        <taxon>Hymenobacter</taxon>
    </lineage>
</organism>
<sequence>MCNNLTKSLQSDRISYLLPGIGDQMELNSGSPPLTVVAVHAPLPNDPPGQAPTVDLFYFHEHQVMQIQQLDIRCLRPLSQH</sequence>
<dbReference type="RefSeq" id="WP_345236891.1">
    <property type="nucleotide sequence ID" value="NZ_BAABGZ010000064.1"/>
</dbReference>
<name>A0ABP8IL70_9BACT</name>
<gene>
    <name evidence="1" type="ORF">GCM10023185_29830</name>
</gene>
<accession>A0ABP8IL70</accession>
<reference evidence="2" key="1">
    <citation type="journal article" date="2019" name="Int. J. Syst. Evol. Microbiol.">
        <title>The Global Catalogue of Microorganisms (GCM) 10K type strain sequencing project: providing services to taxonomists for standard genome sequencing and annotation.</title>
        <authorList>
            <consortium name="The Broad Institute Genomics Platform"/>
            <consortium name="The Broad Institute Genome Sequencing Center for Infectious Disease"/>
            <person name="Wu L."/>
            <person name="Ma J."/>
        </authorList>
    </citation>
    <scope>NUCLEOTIDE SEQUENCE [LARGE SCALE GENOMIC DNA]</scope>
    <source>
        <strain evidence="2">JCM 17923</strain>
    </source>
</reference>
<evidence type="ECO:0000313" key="1">
    <source>
        <dbReference type="EMBL" id="GAA4362162.1"/>
    </source>
</evidence>
<comment type="caution">
    <text evidence="1">The sequence shown here is derived from an EMBL/GenBank/DDBJ whole genome shotgun (WGS) entry which is preliminary data.</text>
</comment>
<proteinExistence type="predicted"/>
<evidence type="ECO:0000313" key="2">
    <source>
        <dbReference type="Proteomes" id="UP001501153"/>
    </source>
</evidence>
<dbReference type="EMBL" id="BAABGZ010000064">
    <property type="protein sequence ID" value="GAA4362162.1"/>
    <property type="molecule type" value="Genomic_DNA"/>
</dbReference>
<dbReference type="Proteomes" id="UP001501153">
    <property type="component" value="Unassembled WGS sequence"/>
</dbReference>
<protein>
    <submittedName>
        <fullName evidence="1">Uncharacterized protein</fullName>
    </submittedName>
</protein>
<keyword evidence="2" id="KW-1185">Reference proteome</keyword>